<dbReference type="EMBL" id="ML994647">
    <property type="protein sequence ID" value="KAF2182592.1"/>
    <property type="molecule type" value="Genomic_DNA"/>
</dbReference>
<evidence type="ECO:0000256" key="2">
    <source>
        <dbReference type="SAM" id="MobiDB-lite"/>
    </source>
</evidence>
<evidence type="ECO:0000313" key="3">
    <source>
        <dbReference type="EMBL" id="KAF2182592.1"/>
    </source>
</evidence>
<accession>A0A6A6DW59</accession>
<feature type="compositionally biased region" description="Basic and acidic residues" evidence="2">
    <location>
        <begin position="359"/>
        <end position="369"/>
    </location>
</feature>
<feature type="region of interest" description="Disordered" evidence="2">
    <location>
        <begin position="309"/>
        <end position="369"/>
    </location>
</feature>
<dbReference type="AlphaFoldDB" id="A0A6A6DW59"/>
<evidence type="ECO:0000313" key="4">
    <source>
        <dbReference type="Proteomes" id="UP000800200"/>
    </source>
</evidence>
<proteinExistence type="predicted"/>
<gene>
    <name evidence="3" type="ORF">K469DRAFT_711769</name>
</gene>
<dbReference type="OrthoDB" id="4833301at2759"/>
<dbReference type="Proteomes" id="UP000800200">
    <property type="component" value="Unassembled WGS sequence"/>
</dbReference>
<sequence>MAPSAEPYISSYLALSALHRTLRKHSSLPINHALPERPRNLSVERDLFLDGAISTLSASTNYVLDSVLEIKDDMKDVKSQVDRLETRFIRLEGEVNEVKKVVHEVKRETDRRFKGLEGRFANMGAQEPWDDIVPVEYNNQAGDHTVNDGFPRDHPDKVVKLWRLQTPRHRRALVSLLEFYDICGWQSWGYEDRLVPDSDSESDDIGEKNPTLAAAVASHPKMALRALTQRLGVNYERMKERMLKWEVDQRRRVEEMKIEKRKSRGLGRKPAGDSSIMAPAKFRKTDAEITSPEGLPTRLPLKDLVGRSKSVESRLSPVSGTKLDWKVGSSSGEHPVVRDTYYKARSEGSTVPNTEDETEMRGLDRNGSS</sequence>
<keyword evidence="4" id="KW-1185">Reference proteome</keyword>
<feature type="coiled-coil region" evidence="1">
    <location>
        <begin position="67"/>
        <end position="101"/>
    </location>
</feature>
<evidence type="ECO:0000256" key="1">
    <source>
        <dbReference type="SAM" id="Coils"/>
    </source>
</evidence>
<feature type="compositionally biased region" description="Basic and acidic residues" evidence="2">
    <location>
        <begin position="335"/>
        <end position="346"/>
    </location>
</feature>
<organism evidence="3 4">
    <name type="scientific">Zopfia rhizophila CBS 207.26</name>
    <dbReference type="NCBI Taxonomy" id="1314779"/>
    <lineage>
        <taxon>Eukaryota</taxon>
        <taxon>Fungi</taxon>
        <taxon>Dikarya</taxon>
        <taxon>Ascomycota</taxon>
        <taxon>Pezizomycotina</taxon>
        <taxon>Dothideomycetes</taxon>
        <taxon>Dothideomycetes incertae sedis</taxon>
        <taxon>Zopfiaceae</taxon>
        <taxon>Zopfia</taxon>
    </lineage>
</organism>
<reference evidence="3" key="1">
    <citation type="journal article" date="2020" name="Stud. Mycol.">
        <title>101 Dothideomycetes genomes: a test case for predicting lifestyles and emergence of pathogens.</title>
        <authorList>
            <person name="Haridas S."/>
            <person name="Albert R."/>
            <person name="Binder M."/>
            <person name="Bloem J."/>
            <person name="Labutti K."/>
            <person name="Salamov A."/>
            <person name="Andreopoulos B."/>
            <person name="Baker S."/>
            <person name="Barry K."/>
            <person name="Bills G."/>
            <person name="Bluhm B."/>
            <person name="Cannon C."/>
            <person name="Castanera R."/>
            <person name="Culley D."/>
            <person name="Daum C."/>
            <person name="Ezra D."/>
            <person name="Gonzalez J."/>
            <person name="Henrissat B."/>
            <person name="Kuo A."/>
            <person name="Liang C."/>
            <person name="Lipzen A."/>
            <person name="Lutzoni F."/>
            <person name="Magnuson J."/>
            <person name="Mondo S."/>
            <person name="Nolan M."/>
            <person name="Ohm R."/>
            <person name="Pangilinan J."/>
            <person name="Park H.-J."/>
            <person name="Ramirez L."/>
            <person name="Alfaro M."/>
            <person name="Sun H."/>
            <person name="Tritt A."/>
            <person name="Yoshinaga Y."/>
            <person name="Zwiers L.-H."/>
            <person name="Turgeon B."/>
            <person name="Goodwin S."/>
            <person name="Spatafora J."/>
            <person name="Crous P."/>
            <person name="Grigoriev I."/>
        </authorList>
    </citation>
    <scope>NUCLEOTIDE SEQUENCE</scope>
    <source>
        <strain evidence="3">CBS 207.26</strain>
    </source>
</reference>
<protein>
    <submittedName>
        <fullName evidence="3">Uncharacterized protein</fullName>
    </submittedName>
</protein>
<name>A0A6A6DW59_9PEZI</name>
<keyword evidence="1" id="KW-0175">Coiled coil</keyword>